<organism evidence="2 3">
    <name type="scientific">Orchesella cincta</name>
    <name type="common">Springtail</name>
    <name type="synonym">Podura cincta</name>
    <dbReference type="NCBI Taxonomy" id="48709"/>
    <lineage>
        <taxon>Eukaryota</taxon>
        <taxon>Metazoa</taxon>
        <taxon>Ecdysozoa</taxon>
        <taxon>Arthropoda</taxon>
        <taxon>Hexapoda</taxon>
        <taxon>Collembola</taxon>
        <taxon>Entomobryomorpha</taxon>
        <taxon>Entomobryoidea</taxon>
        <taxon>Orchesellidae</taxon>
        <taxon>Orchesellinae</taxon>
        <taxon>Orchesella</taxon>
    </lineage>
</organism>
<sequence>MHRKGGGSSVDSIRKSYPKRARKRSNSDEGSSDGEHTLELASSHSSDEDEATPKAKLRSATLDLKPSVGVPSSGSDNEASINNYKYPVTDEESTYQPSHKELNSRENLHNLGQGTELKYEEKLPFIYQGGDPVNDLSGTTVAHPLSSSEGGQQQLALHRHFTYGESGMHHMQQQPIHSHYGLYWSPSTDFRITHSNSSRTSK</sequence>
<name>A0A1D2MW04_ORCCI</name>
<evidence type="ECO:0000313" key="2">
    <source>
        <dbReference type="EMBL" id="ODM96855.1"/>
    </source>
</evidence>
<feature type="region of interest" description="Disordered" evidence="1">
    <location>
        <begin position="1"/>
        <end position="102"/>
    </location>
</feature>
<accession>A0A1D2MW04</accession>
<comment type="caution">
    <text evidence="2">The sequence shown here is derived from an EMBL/GenBank/DDBJ whole genome shotgun (WGS) entry which is preliminary data.</text>
</comment>
<evidence type="ECO:0000256" key="1">
    <source>
        <dbReference type="SAM" id="MobiDB-lite"/>
    </source>
</evidence>
<dbReference type="AlphaFoldDB" id="A0A1D2MW04"/>
<reference evidence="2 3" key="1">
    <citation type="journal article" date="2016" name="Genome Biol. Evol.">
        <title>Gene Family Evolution Reflects Adaptation to Soil Environmental Stressors in the Genome of the Collembolan Orchesella cincta.</title>
        <authorList>
            <person name="Faddeeva-Vakhrusheva A."/>
            <person name="Derks M.F."/>
            <person name="Anvar S.Y."/>
            <person name="Agamennone V."/>
            <person name="Suring W."/>
            <person name="Smit S."/>
            <person name="van Straalen N.M."/>
            <person name="Roelofs D."/>
        </authorList>
    </citation>
    <scope>NUCLEOTIDE SEQUENCE [LARGE SCALE GENOMIC DNA]</scope>
    <source>
        <tissue evidence="2">Mixed pool</tissue>
    </source>
</reference>
<dbReference type="EMBL" id="LJIJ01000496">
    <property type="protein sequence ID" value="ODM96855.1"/>
    <property type="molecule type" value="Genomic_DNA"/>
</dbReference>
<protein>
    <submittedName>
        <fullName evidence="2">Uncharacterized protein</fullName>
    </submittedName>
</protein>
<proteinExistence type="predicted"/>
<evidence type="ECO:0000313" key="3">
    <source>
        <dbReference type="Proteomes" id="UP000094527"/>
    </source>
</evidence>
<keyword evidence="3" id="KW-1185">Reference proteome</keyword>
<feature type="compositionally biased region" description="Polar residues" evidence="1">
    <location>
        <begin position="70"/>
        <end position="83"/>
    </location>
</feature>
<dbReference type="Proteomes" id="UP000094527">
    <property type="component" value="Unassembled WGS sequence"/>
</dbReference>
<gene>
    <name evidence="2" type="ORF">Ocin01_09824</name>
</gene>